<dbReference type="AlphaFoldDB" id="A0A9P1I923"/>
<evidence type="ECO:0000313" key="2">
    <source>
        <dbReference type="Proteomes" id="UP001152747"/>
    </source>
</evidence>
<keyword evidence="2" id="KW-1185">Reference proteome</keyword>
<protein>
    <submittedName>
        <fullName evidence="1">Uncharacterized protein</fullName>
    </submittedName>
</protein>
<evidence type="ECO:0000313" key="1">
    <source>
        <dbReference type="EMBL" id="CAI5440506.1"/>
    </source>
</evidence>
<dbReference type="Proteomes" id="UP001152747">
    <property type="component" value="Unassembled WGS sequence"/>
</dbReference>
<accession>A0A9P1I923</accession>
<comment type="caution">
    <text evidence="1">The sequence shown here is derived from an EMBL/GenBank/DDBJ whole genome shotgun (WGS) entry which is preliminary data.</text>
</comment>
<dbReference type="EMBL" id="CANHGI010000001">
    <property type="protein sequence ID" value="CAI5440506.1"/>
    <property type="molecule type" value="Genomic_DNA"/>
</dbReference>
<name>A0A9P1I923_9PELO</name>
<gene>
    <name evidence="1" type="ORF">CAMP_LOCUS3143</name>
</gene>
<organism evidence="1 2">
    <name type="scientific">Caenorhabditis angaria</name>
    <dbReference type="NCBI Taxonomy" id="860376"/>
    <lineage>
        <taxon>Eukaryota</taxon>
        <taxon>Metazoa</taxon>
        <taxon>Ecdysozoa</taxon>
        <taxon>Nematoda</taxon>
        <taxon>Chromadorea</taxon>
        <taxon>Rhabditida</taxon>
        <taxon>Rhabditina</taxon>
        <taxon>Rhabditomorpha</taxon>
        <taxon>Rhabditoidea</taxon>
        <taxon>Rhabditidae</taxon>
        <taxon>Peloderinae</taxon>
        <taxon>Caenorhabditis</taxon>
    </lineage>
</organism>
<proteinExistence type="predicted"/>
<reference evidence="1" key="1">
    <citation type="submission" date="2022-11" db="EMBL/GenBank/DDBJ databases">
        <authorList>
            <person name="Kikuchi T."/>
        </authorList>
    </citation>
    <scope>NUCLEOTIDE SEQUENCE</scope>
    <source>
        <strain evidence="1">PS1010</strain>
    </source>
</reference>
<sequence length="121" mass="13823">MGLAEGIAQAIRETDLPQENVEQLSTAISTLTISQSATISQINTPKIDRFCEFCQNHGHPSQSCRIFATRQSRIRILEARGACKKCCLVHEVGRRKCAENRQKCRKCRGKRQHLKWLCPNW</sequence>